<dbReference type="RefSeq" id="WP_072596216.1">
    <property type="nucleotide sequence ID" value="NZ_CP018221.1"/>
</dbReference>
<dbReference type="SUPFAM" id="SSF51735">
    <property type="entry name" value="NAD(P)-binding Rossmann-fold domains"/>
    <property type="match status" value="1"/>
</dbReference>
<dbReference type="PRINTS" id="PR00081">
    <property type="entry name" value="GDHRDH"/>
</dbReference>
<dbReference type="Pfam" id="PF13561">
    <property type="entry name" value="adh_short_C2"/>
    <property type="match status" value="1"/>
</dbReference>
<keyword evidence="4" id="KW-1185">Reference proteome</keyword>
<evidence type="ECO:0008006" key="5">
    <source>
        <dbReference type="Google" id="ProtNLM"/>
    </source>
</evidence>
<sequence length="248" mass="25394">MASFQGRVAIVTGAAQGIGKAVASRFVADGAKVMCVDLKESVLGVAEQLGENARAIVADVADDIQVNGFVTAAFDHWQRLDVLCNNAGTDGHTAPVPDCSAPDFDYLMGVNLRSVFLGMKYAIPLMIEGGGGSIVNISSIAGLIGLPGQSLYGASKHGIIGLTRAAALEQGPFGIRVNAVCPGAVLTPLSADFMAKGGSDVAKWAAMHALRRFAEPEEIAAAVAFLASDEASFITGTAIPVDGGFTAQ</sequence>
<proteinExistence type="inferred from homology"/>
<dbReference type="PROSITE" id="PS00061">
    <property type="entry name" value="ADH_SHORT"/>
    <property type="match status" value="1"/>
</dbReference>
<protein>
    <recommendedName>
        <fullName evidence="5">Short chain dehydrogenase</fullName>
    </recommendedName>
</protein>
<dbReference type="PANTHER" id="PTHR24321">
    <property type="entry name" value="DEHYDROGENASES, SHORT CHAIN"/>
    <property type="match status" value="1"/>
</dbReference>
<evidence type="ECO:0000256" key="2">
    <source>
        <dbReference type="ARBA" id="ARBA00023002"/>
    </source>
</evidence>
<dbReference type="AlphaFoldDB" id="A0A1L3ZSN4"/>
<keyword evidence="2" id="KW-0560">Oxidoreductase</keyword>
<dbReference type="Proteomes" id="UP000182063">
    <property type="component" value="Chromosome"/>
</dbReference>
<dbReference type="PRINTS" id="PR00080">
    <property type="entry name" value="SDRFAMILY"/>
</dbReference>
<reference evidence="4" key="1">
    <citation type="submission" date="2016-11" db="EMBL/GenBank/DDBJ databases">
        <title>Complete Genome Sequence of alachlor-degrading Sphingomonas sp. strain JJ-A5.</title>
        <authorList>
            <person name="Lee H."/>
            <person name="Ka J.-O."/>
        </authorList>
    </citation>
    <scope>NUCLEOTIDE SEQUENCE [LARGE SCALE GENOMIC DNA]</scope>
    <source>
        <strain evidence="4">JJ-A5</strain>
    </source>
</reference>
<name>A0A1L3ZSN4_9SPHN</name>
<dbReference type="PANTHER" id="PTHR24321:SF8">
    <property type="entry name" value="ESTRADIOL 17-BETA-DEHYDROGENASE 8-RELATED"/>
    <property type="match status" value="1"/>
</dbReference>
<dbReference type="FunFam" id="3.40.50.720:FF:000084">
    <property type="entry name" value="Short-chain dehydrogenase reductase"/>
    <property type="match status" value="1"/>
</dbReference>
<evidence type="ECO:0000313" key="3">
    <source>
        <dbReference type="EMBL" id="API58656.1"/>
    </source>
</evidence>
<dbReference type="OrthoDB" id="9803333at2"/>
<dbReference type="Gene3D" id="3.40.50.720">
    <property type="entry name" value="NAD(P)-binding Rossmann-like Domain"/>
    <property type="match status" value="1"/>
</dbReference>
<accession>A0A1L3ZSN4</accession>
<dbReference type="NCBIfam" id="NF005559">
    <property type="entry name" value="PRK07231.1"/>
    <property type="match status" value="1"/>
</dbReference>
<dbReference type="STRING" id="1921510.BSL82_04475"/>
<dbReference type="KEGG" id="sphj:BSL82_04475"/>
<comment type="similarity">
    <text evidence="1">Belongs to the short-chain dehydrogenases/reductases (SDR) family.</text>
</comment>
<dbReference type="CDD" id="cd05233">
    <property type="entry name" value="SDR_c"/>
    <property type="match status" value="1"/>
</dbReference>
<dbReference type="InterPro" id="IPR020904">
    <property type="entry name" value="Sc_DH/Rdtase_CS"/>
</dbReference>
<evidence type="ECO:0000256" key="1">
    <source>
        <dbReference type="ARBA" id="ARBA00006484"/>
    </source>
</evidence>
<gene>
    <name evidence="3" type="ORF">BSL82_04475</name>
</gene>
<dbReference type="InterPro" id="IPR036291">
    <property type="entry name" value="NAD(P)-bd_dom_sf"/>
</dbReference>
<evidence type="ECO:0000313" key="4">
    <source>
        <dbReference type="Proteomes" id="UP000182063"/>
    </source>
</evidence>
<dbReference type="GO" id="GO:0016491">
    <property type="term" value="F:oxidoreductase activity"/>
    <property type="evidence" value="ECO:0007669"/>
    <property type="project" value="UniProtKB-KW"/>
</dbReference>
<dbReference type="EMBL" id="CP018221">
    <property type="protein sequence ID" value="API58656.1"/>
    <property type="molecule type" value="Genomic_DNA"/>
</dbReference>
<organism evidence="3 4">
    <name type="scientific">Tardibacter chloracetimidivorans</name>
    <dbReference type="NCBI Taxonomy" id="1921510"/>
    <lineage>
        <taxon>Bacteria</taxon>
        <taxon>Pseudomonadati</taxon>
        <taxon>Pseudomonadota</taxon>
        <taxon>Alphaproteobacteria</taxon>
        <taxon>Sphingomonadales</taxon>
        <taxon>Sphingomonadaceae</taxon>
        <taxon>Tardibacter</taxon>
    </lineage>
</organism>
<dbReference type="InterPro" id="IPR002347">
    <property type="entry name" value="SDR_fam"/>
</dbReference>